<dbReference type="RefSeq" id="WP_023365169.1">
    <property type="nucleotide sequence ID" value="NC_022664.1"/>
</dbReference>
<dbReference type="STRING" id="1335757.SPICUR_01105"/>
<dbReference type="InterPro" id="IPR003593">
    <property type="entry name" value="AAA+_ATPase"/>
</dbReference>
<dbReference type="Proteomes" id="UP000017640">
    <property type="component" value="Chromosome"/>
</dbReference>
<evidence type="ECO:0000313" key="7">
    <source>
        <dbReference type="EMBL" id="AGY91243.1"/>
    </source>
</evidence>
<dbReference type="Pfam" id="PF00005">
    <property type="entry name" value="ABC_tran"/>
    <property type="match status" value="1"/>
</dbReference>
<evidence type="ECO:0000256" key="2">
    <source>
        <dbReference type="ARBA" id="ARBA00022741"/>
    </source>
</evidence>
<dbReference type="EMBL" id="CP005990">
    <property type="protein sequence ID" value="AGY91243.1"/>
    <property type="molecule type" value="Genomic_DNA"/>
</dbReference>
<dbReference type="InterPro" id="IPR003439">
    <property type="entry name" value="ABC_transporter-like_ATP-bd"/>
</dbReference>
<dbReference type="HOGENOM" id="CLU_000604_1_11_6"/>
<evidence type="ECO:0000313" key="8">
    <source>
        <dbReference type="Proteomes" id="UP000017640"/>
    </source>
</evidence>
<evidence type="ECO:0000256" key="5">
    <source>
        <dbReference type="ARBA" id="ARBA00037066"/>
    </source>
</evidence>
<protein>
    <recommendedName>
        <fullName evidence="6">ABC transporter domain-containing protein</fullName>
    </recommendedName>
</protein>
<dbReference type="AlphaFoldDB" id="U5T4J7"/>
<dbReference type="GO" id="GO:0016887">
    <property type="term" value="F:ATP hydrolysis activity"/>
    <property type="evidence" value="ECO:0007669"/>
    <property type="project" value="InterPro"/>
</dbReference>
<keyword evidence="2" id="KW-0547">Nucleotide-binding</keyword>
<evidence type="ECO:0000256" key="3">
    <source>
        <dbReference type="ARBA" id="ARBA00022840"/>
    </source>
</evidence>
<keyword evidence="8" id="KW-1185">Reference proteome</keyword>
<dbReference type="PANTHER" id="PTHR42794">
    <property type="entry name" value="HEMIN IMPORT ATP-BINDING PROTEIN HMUV"/>
    <property type="match status" value="1"/>
</dbReference>
<gene>
    <name evidence="7" type="ORF">SPICUR_01105</name>
</gene>
<reference evidence="7 8" key="1">
    <citation type="journal article" date="2013" name="BMC Genomics">
        <title>Genomes of "Spiribacter", a streamlined, successful halophilic bacterium.</title>
        <authorList>
            <person name="Lopez-Perez M."/>
            <person name="Ghai R."/>
            <person name="Leon M.J."/>
            <person name="Rodriguez-Olmos A."/>
            <person name="Copa-Patino J.L."/>
            <person name="Soliveri J."/>
            <person name="Sanchez-Porro C."/>
            <person name="Ventosa A."/>
            <person name="Rodriguez-Valera F."/>
        </authorList>
    </citation>
    <scope>NUCLEOTIDE SEQUENCE [LARGE SCALE GENOMIC DNA]</scope>
    <source>
        <strain evidence="7 8">UAH-SP71</strain>
    </source>
</reference>
<evidence type="ECO:0000256" key="4">
    <source>
        <dbReference type="ARBA" id="ARBA00022967"/>
    </source>
</evidence>
<proteinExistence type="predicted"/>
<dbReference type="Gene3D" id="3.40.50.300">
    <property type="entry name" value="P-loop containing nucleotide triphosphate hydrolases"/>
    <property type="match status" value="1"/>
</dbReference>
<dbReference type="PROSITE" id="PS50893">
    <property type="entry name" value="ABC_TRANSPORTER_2"/>
    <property type="match status" value="1"/>
</dbReference>
<feature type="domain" description="ABC transporter" evidence="6">
    <location>
        <begin position="4"/>
        <end position="233"/>
    </location>
</feature>
<keyword evidence="3" id="KW-0067">ATP-binding</keyword>
<dbReference type="GO" id="GO:0005524">
    <property type="term" value="F:ATP binding"/>
    <property type="evidence" value="ECO:0007669"/>
    <property type="project" value="UniProtKB-KW"/>
</dbReference>
<organism evidence="7 8">
    <name type="scientific">Spiribacter curvatus</name>
    <dbReference type="NCBI Taxonomy" id="1335757"/>
    <lineage>
        <taxon>Bacteria</taxon>
        <taxon>Pseudomonadati</taxon>
        <taxon>Pseudomonadota</taxon>
        <taxon>Gammaproteobacteria</taxon>
        <taxon>Chromatiales</taxon>
        <taxon>Ectothiorhodospiraceae</taxon>
        <taxon>Spiribacter</taxon>
    </lineage>
</organism>
<sequence>MTRVTFEDFSVALAGTPVISNVNLAIEPGELVGLIGPNGAGKTTLMRAALGLIPSRGACSLARLDDRSRARTVAWMPQERAVAWPIQVASLVMLGRMPYRGPGQRPSPDDRRSVADAIHQVGLTGFEKRAVTRLSAGERTRALIARALAQQTPMIMADEPIAGLDPAHQITTMETFSEIAASGRSVLVSIHDLGLAARHCTRLILVGEQRVIADGPPTAVLTPDNLARIFHIEAFLQSTDHGPVFQSLRVLGP</sequence>
<dbReference type="PANTHER" id="PTHR42794:SF1">
    <property type="entry name" value="HEMIN IMPORT ATP-BINDING PROTEIN HMUV"/>
    <property type="match status" value="1"/>
</dbReference>
<dbReference type="SUPFAM" id="SSF52540">
    <property type="entry name" value="P-loop containing nucleoside triphosphate hydrolases"/>
    <property type="match status" value="1"/>
</dbReference>
<keyword evidence="4" id="KW-1278">Translocase</keyword>
<dbReference type="OrthoDB" id="6461291at2"/>
<dbReference type="InterPro" id="IPR027417">
    <property type="entry name" value="P-loop_NTPase"/>
</dbReference>
<evidence type="ECO:0000256" key="1">
    <source>
        <dbReference type="ARBA" id="ARBA00022448"/>
    </source>
</evidence>
<dbReference type="KEGG" id="spiu:SPICUR_01105"/>
<dbReference type="InterPro" id="IPR017871">
    <property type="entry name" value="ABC_transporter-like_CS"/>
</dbReference>
<name>U5T4J7_9GAMM</name>
<dbReference type="PROSITE" id="PS00211">
    <property type="entry name" value="ABC_TRANSPORTER_1"/>
    <property type="match status" value="1"/>
</dbReference>
<dbReference type="eggNOG" id="COG1120">
    <property type="taxonomic scope" value="Bacteria"/>
</dbReference>
<dbReference type="PATRIC" id="fig|1335757.3.peg.217"/>
<keyword evidence="1" id="KW-0813">Transport</keyword>
<dbReference type="SMART" id="SM00382">
    <property type="entry name" value="AAA"/>
    <property type="match status" value="1"/>
</dbReference>
<comment type="function">
    <text evidence="5">Part of the ABC transporter complex HmuTUV involved in hemin import. Responsible for energy coupling to the transport system.</text>
</comment>
<accession>U5T4J7</accession>
<evidence type="ECO:0000259" key="6">
    <source>
        <dbReference type="PROSITE" id="PS50893"/>
    </source>
</evidence>